<comment type="caution">
    <text evidence="1">The sequence shown here is derived from an EMBL/GenBank/DDBJ whole genome shotgun (WGS) entry which is preliminary data.</text>
</comment>
<organism evidence="1">
    <name type="scientific">termite gut metagenome</name>
    <dbReference type="NCBI Taxonomy" id="433724"/>
    <lineage>
        <taxon>unclassified sequences</taxon>
        <taxon>metagenomes</taxon>
        <taxon>organismal metagenomes</taxon>
    </lineage>
</organism>
<dbReference type="EMBL" id="SNRY01000007">
    <property type="protein sequence ID" value="KAA6351917.1"/>
    <property type="molecule type" value="Genomic_DNA"/>
</dbReference>
<reference evidence="1" key="1">
    <citation type="submission" date="2019-03" db="EMBL/GenBank/DDBJ databases">
        <title>Single cell metagenomics reveals metabolic interactions within the superorganism composed of flagellate Streblomastix strix and complex community of Bacteroidetes bacteria on its surface.</title>
        <authorList>
            <person name="Treitli S.C."/>
            <person name="Kolisko M."/>
            <person name="Husnik F."/>
            <person name="Keeling P."/>
            <person name="Hampl V."/>
        </authorList>
    </citation>
    <scope>NUCLEOTIDE SEQUENCE</scope>
    <source>
        <strain evidence="1">STM</strain>
    </source>
</reference>
<sequence length="256" mass="29274">MKHLFFIVGIVFLILMDSCISVRTATMTPEQRNNYQIIGRVQKKYTAYQLPFFIDASNRAKDMAYNQLLETAKEKHEGDIDVANITANGSFHPLDILLTAYCFMFGEVQKVTATGDVITPKNHVEAPPAEAPAIRVDEAKNRVSRDNPGGTALERTIIRWNFDSDPRGSRIFWRVISSVPDEVKNTNELYLTTTPYEETRSFNIMGLTYDNSRDVTVEIKVTKKGYEDQVKRYNVRQAIDQQEISGFFELVKKETE</sequence>
<evidence type="ECO:0000313" key="1">
    <source>
        <dbReference type="EMBL" id="KAA6351917.1"/>
    </source>
</evidence>
<dbReference type="AlphaFoldDB" id="A0A5J4T0W6"/>
<gene>
    <name evidence="1" type="ORF">EZS27_000714</name>
</gene>
<name>A0A5J4T0W6_9ZZZZ</name>
<proteinExistence type="predicted"/>
<protein>
    <submittedName>
        <fullName evidence="1">Uncharacterized protein</fullName>
    </submittedName>
</protein>
<accession>A0A5J4T0W6</accession>